<evidence type="ECO:0008006" key="4">
    <source>
        <dbReference type="Google" id="ProtNLM"/>
    </source>
</evidence>
<feature type="non-terminal residue" evidence="2">
    <location>
        <position position="1"/>
    </location>
</feature>
<feature type="compositionally biased region" description="Basic and acidic residues" evidence="1">
    <location>
        <begin position="157"/>
        <end position="177"/>
    </location>
</feature>
<feature type="region of interest" description="Disordered" evidence="1">
    <location>
        <begin position="67"/>
        <end position="181"/>
    </location>
</feature>
<dbReference type="Proteomes" id="UP001189429">
    <property type="component" value="Unassembled WGS sequence"/>
</dbReference>
<comment type="caution">
    <text evidence="2">The sequence shown here is derived from an EMBL/GenBank/DDBJ whole genome shotgun (WGS) entry which is preliminary data.</text>
</comment>
<sequence>ERREAEHKAYMTKLKVEASNRAVLARQQQKQVDQREQRIQVREEARARRARETQFLTTVRGMAKDLDGGALEDAPASPKPALAALGDSAGPLASRALLSPESPLAKSMTRDGSELMDFHRTYEQQERQKRHAEREAKREAEEEKRGKLAHLAFRDPAAVERQRIAKMHAEQEQKKSAVEQAQLARELAVEAKAREEAERSQRREELFQKLEAARQERERSAEA</sequence>
<feature type="compositionally biased region" description="Basic and acidic residues" evidence="1">
    <location>
        <begin position="108"/>
        <end position="146"/>
    </location>
</feature>
<feature type="non-terminal residue" evidence="2">
    <location>
        <position position="223"/>
    </location>
</feature>
<keyword evidence="3" id="KW-1185">Reference proteome</keyword>
<accession>A0ABN9Q7H9</accession>
<gene>
    <name evidence="2" type="ORF">PCOR1329_LOCUS9511</name>
</gene>
<evidence type="ECO:0000313" key="2">
    <source>
        <dbReference type="EMBL" id="CAK0801737.1"/>
    </source>
</evidence>
<name>A0ABN9Q7H9_9DINO</name>
<evidence type="ECO:0000313" key="3">
    <source>
        <dbReference type="Proteomes" id="UP001189429"/>
    </source>
</evidence>
<organism evidence="2 3">
    <name type="scientific">Prorocentrum cordatum</name>
    <dbReference type="NCBI Taxonomy" id="2364126"/>
    <lineage>
        <taxon>Eukaryota</taxon>
        <taxon>Sar</taxon>
        <taxon>Alveolata</taxon>
        <taxon>Dinophyceae</taxon>
        <taxon>Prorocentrales</taxon>
        <taxon>Prorocentraceae</taxon>
        <taxon>Prorocentrum</taxon>
    </lineage>
</organism>
<reference evidence="2" key="1">
    <citation type="submission" date="2023-10" db="EMBL/GenBank/DDBJ databases">
        <authorList>
            <person name="Chen Y."/>
            <person name="Shah S."/>
            <person name="Dougan E. K."/>
            <person name="Thang M."/>
            <person name="Chan C."/>
        </authorList>
    </citation>
    <scope>NUCLEOTIDE SEQUENCE [LARGE SCALE GENOMIC DNA]</scope>
</reference>
<feature type="compositionally biased region" description="Low complexity" evidence="1">
    <location>
        <begin position="74"/>
        <end position="85"/>
    </location>
</feature>
<protein>
    <recommendedName>
        <fullName evidence="4">Meiosis-specific nuclear structural protein 1</fullName>
    </recommendedName>
</protein>
<proteinExistence type="predicted"/>
<evidence type="ECO:0000256" key="1">
    <source>
        <dbReference type="SAM" id="MobiDB-lite"/>
    </source>
</evidence>
<dbReference type="EMBL" id="CAUYUJ010002654">
    <property type="protein sequence ID" value="CAK0801737.1"/>
    <property type="molecule type" value="Genomic_DNA"/>
</dbReference>